<sequence length="279" mass="32181">MARREKGYTPVYSDERSATSLDNVEVELSEARAKQPSQWHRFRSWTLHAIFIIAYSTIFVISMIRGRPSAGVFSQIDSPPRAIGDETHLQVFPIQGPPHGKYTGEPRPEVDQAWKDLLQYNNIRVSDEWVHRWGRQHEAVKLPDGGYLGMLSVFHELHCIKRLYQTLSPEYYFPNATDKEIAINREHNQHCLEVLRMGAACRGDISIITHMWTDKDAQPIVNQTAPHQCVNFNQVMDYSRDNAVDVYQDNYIVHPKFGPSFPHGHSIKPFKEQAMGHHH</sequence>
<dbReference type="Pfam" id="PF11807">
    <property type="entry name" value="UstYa"/>
    <property type="match status" value="1"/>
</dbReference>
<proteinExistence type="inferred from homology"/>
<accession>A0A7J6JIF6</accession>
<reference evidence="3 4" key="2">
    <citation type="submission" date="2020-04" db="EMBL/GenBank/DDBJ databases">
        <title>Genome sequencing and assembly of multiple isolates from the Colletotrichum gloeosporioides species complex.</title>
        <authorList>
            <person name="Gan P."/>
            <person name="Shirasu K."/>
        </authorList>
    </citation>
    <scope>NUCLEOTIDE SEQUENCE [LARGE SCALE GENOMIC DNA]</scope>
    <source>
        <strain evidence="3 4">Nara gc5</strain>
    </source>
</reference>
<dbReference type="EMBL" id="ANPB02000002">
    <property type="protein sequence ID" value="KAF4489345.1"/>
    <property type="molecule type" value="Genomic_DNA"/>
</dbReference>
<dbReference type="InParanoid" id="A0A7J6JIF6"/>
<evidence type="ECO:0000256" key="2">
    <source>
        <dbReference type="SAM" id="Phobius"/>
    </source>
</evidence>
<dbReference type="Proteomes" id="UP000011096">
    <property type="component" value="Unassembled WGS sequence"/>
</dbReference>
<feature type="transmembrane region" description="Helical" evidence="2">
    <location>
        <begin position="45"/>
        <end position="64"/>
    </location>
</feature>
<dbReference type="PANTHER" id="PTHR33365:SF7">
    <property type="entry name" value="TAT PATHWAY SIGNAL SEQUENCE"/>
    <property type="match status" value="1"/>
</dbReference>
<comment type="caution">
    <text evidence="3">The sequence shown here is derived from an EMBL/GenBank/DDBJ whole genome shotgun (WGS) entry which is preliminary data.</text>
</comment>
<organism evidence="3 4">
    <name type="scientific">Colletotrichum fructicola (strain Nara gc5)</name>
    <name type="common">Anthracnose fungus</name>
    <name type="synonym">Colletotrichum gloeosporioides (strain Nara gc5)</name>
    <dbReference type="NCBI Taxonomy" id="1213859"/>
    <lineage>
        <taxon>Eukaryota</taxon>
        <taxon>Fungi</taxon>
        <taxon>Dikarya</taxon>
        <taxon>Ascomycota</taxon>
        <taxon>Pezizomycotina</taxon>
        <taxon>Sordariomycetes</taxon>
        <taxon>Hypocreomycetidae</taxon>
        <taxon>Glomerellales</taxon>
        <taxon>Glomerellaceae</taxon>
        <taxon>Colletotrichum</taxon>
        <taxon>Colletotrichum gloeosporioides species complex</taxon>
    </lineage>
</organism>
<keyword evidence="4" id="KW-1185">Reference proteome</keyword>
<dbReference type="InterPro" id="IPR021765">
    <property type="entry name" value="UstYa-like"/>
</dbReference>
<keyword evidence="2" id="KW-0812">Transmembrane</keyword>
<dbReference type="RefSeq" id="XP_031889043.1">
    <property type="nucleotide sequence ID" value="XM_032031540.1"/>
</dbReference>
<keyword evidence="2" id="KW-1133">Transmembrane helix</keyword>
<dbReference type="OrthoDB" id="3687641at2759"/>
<keyword evidence="2" id="KW-0472">Membrane</keyword>
<gene>
    <name evidence="3" type="primary">cctO-5</name>
    <name evidence="3" type="ORF">CGGC5_v002681</name>
</gene>
<dbReference type="GO" id="GO:0043386">
    <property type="term" value="P:mycotoxin biosynthetic process"/>
    <property type="evidence" value="ECO:0007669"/>
    <property type="project" value="InterPro"/>
</dbReference>
<name>A0A7J6JIF6_COLFN</name>
<evidence type="ECO:0000313" key="3">
    <source>
        <dbReference type="EMBL" id="KAF4489345.1"/>
    </source>
</evidence>
<dbReference type="PANTHER" id="PTHR33365">
    <property type="entry name" value="YALI0B05434P"/>
    <property type="match status" value="1"/>
</dbReference>
<evidence type="ECO:0000313" key="4">
    <source>
        <dbReference type="Proteomes" id="UP000011096"/>
    </source>
</evidence>
<evidence type="ECO:0000256" key="1">
    <source>
        <dbReference type="ARBA" id="ARBA00035112"/>
    </source>
</evidence>
<protein>
    <submittedName>
        <fullName evidence="3">Cyclochlorotine biosynthesis protein O</fullName>
    </submittedName>
</protein>
<reference evidence="3 4" key="1">
    <citation type="submission" date="2012-08" db="EMBL/GenBank/DDBJ databases">
        <authorList>
            <person name="Gan P.H.P."/>
            <person name="Ikeda K."/>
            <person name="Irieda H."/>
            <person name="Narusaka M."/>
            <person name="O'Connell R.J."/>
            <person name="Narusaka Y."/>
            <person name="Takano Y."/>
            <person name="Kubo Y."/>
            <person name="Shirasu K."/>
        </authorList>
    </citation>
    <scope>NUCLEOTIDE SEQUENCE [LARGE SCALE GENOMIC DNA]</scope>
    <source>
        <strain evidence="3 4">Nara gc5</strain>
    </source>
</reference>
<dbReference type="GeneID" id="43615595"/>
<comment type="similarity">
    <text evidence="1">Belongs to the ustYa family.</text>
</comment>
<dbReference type="AlphaFoldDB" id="A0A7J6JIF6"/>